<dbReference type="GeneID" id="92362724"/>
<dbReference type="SUPFAM" id="SSF53927">
    <property type="entry name" value="Cytidine deaminase-like"/>
    <property type="match status" value="1"/>
</dbReference>
<dbReference type="CDD" id="cd01283">
    <property type="entry name" value="cytidine_deaminase"/>
    <property type="match status" value="1"/>
</dbReference>
<dbReference type="GO" id="GO:0005829">
    <property type="term" value="C:cytosol"/>
    <property type="evidence" value="ECO:0007669"/>
    <property type="project" value="TreeGrafter"/>
</dbReference>
<feature type="domain" description="CMP/dCMP-type deaminase" evidence="2">
    <location>
        <begin position="31"/>
        <end position="175"/>
    </location>
</feature>
<dbReference type="InterPro" id="IPR016193">
    <property type="entry name" value="Cytidine_deaminase-like"/>
</dbReference>
<keyword evidence="4" id="KW-1185">Reference proteome</keyword>
<dbReference type="InterPro" id="IPR050202">
    <property type="entry name" value="Cyt/Deoxycyt_deaminase"/>
</dbReference>
<dbReference type="EMBL" id="JAFHLR010000017">
    <property type="protein sequence ID" value="KAG5481804.1"/>
    <property type="molecule type" value="Genomic_DNA"/>
</dbReference>
<dbReference type="GO" id="GO:0008270">
    <property type="term" value="F:zinc ion binding"/>
    <property type="evidence" value="ECO:0007669"/>
    <property type="project" value="TreeGrafter"/>
</dbReference>
<dbReference type="PANTHER" id="PTHR11644:SF2">
    <property type="entry name" value="CYTIDINE DEAMINASE"/>
    <property type="match status" value="1"/>
</dbReference>
<name>A0A836KND7_9TRYP</name>
<proteinExistence type="inferred from homology"/>
<dbReference type="Pfam" id="PF00383">
    <property type="entry name" value="dCMP_cyt_deam_1"/>
    <property type="match status" value="1"/>
</dbReference>
<dbReference type="GO" id="GO:0055086">
    <property type="term" value="P:nucleobase-containing small molecule metabolic process"/>
    <property type="evidence" value="ECO:0007669"/>
    <property type="project" value="UniProtKB-ARBA"/>
</dbReference>
<evidence type="ECO:0000256" key="1">
    <source>
        <dbReference type="ARBA" id="ARBA00006576"/>
    </source>
</evidence>
<dbReference type="NCBIfam" id="NF004064">
    <property type="entry name" value="PRK05578.1"/>
    <property type="match status" value="1"/>
</dbReference>
<dbReference type="GO" id="GO:0004126">
    <property type="term" value="F:cytidine deaminase activity"/>
    <property type="evidence" value="ECO:0007669"/>
    <property type="project" value="UniProtKB-ARBA"/>
</dbReference>
<comment type="similarity">
    <text evidence="1">Belongs to the cytidine and deoxycytidylate deaminase family.</text>
</comment>
<reference evidence="4" key="1">
    <citation type="journal article" date="2021" name="Microbiol. Resour. Announc.">
        <title>LGAAP: Leishmaniinae Genome Assembly and Annotation Pipeline.</title>
        <authorList>
            <person name="Almutairi H."/>
            <person name="Urbaniak M.D."/>
            <person name="Bates M.D."/>
            <person name="Jariyapan N."/>
            <person name="Kwakye-Nuako G."/>
            <person name="Thomaz-Soccol V."/>
            <person name="Al-Salem W.S."/>
            <person name="Dillon R.J."/>
            <person name="Bates P.A."/>
            <person name="Gatherer D."/>
        </authorList>
    </citation>
    <scope>NUCLEOTIDE SEQUENCE [LARGE SCALE GENOMIC DNA]</scope>
</reference>
<dbReference type="SMR" id="A0A836KND7"/>
<dbReference type="AlphaFoldDB" id="A0A836KND7"/>
<dbReference type="FunFam" id="3.40.140.10:FF:000088">
    <property type="entry name" value="Cytidine deaminase, putative"/>
    <property type="match status" value="1"/>
</dbReference>
<dbReference type="Proteomes" id="UP000674143">
    <property type="component" value="Unassembled WGS sequence"/>
</dbReference>
<dbReference type="GO" id="GO:0072527">
    <property type="term" value="P:pyrimidine-containing compound metabolic process"/>
    <property type="evidence" value="ECO:0007669"/>
    <property type="project" value="UniProtKB-ARBA"/>
</dbReference>
<evidence type="ECO:0000259" key="2">
    <source>
        <dbReference type="PROSITE" id="PS51747"/>
    </source>
</evidence>
<protein>
    <recommendedName>
        <fullName evidence="2">CMP/dCMP-type deaminase domain-containing protein</fullName>
    </recommendedName>
</protein>
<dbReference type="PROSITE" id="PS51747">
    <property type="entry name" value="CYT_DCMP_DEAMINASES_2"/>
    <property type="match status" value="1"/>
</dbReference>
<comment type="caution">
    <text evidence="3">The sequence shown here is derived from an EMBL/GenBank/DDBJ whole genome shotgun (WGS) entry which is preliminary data.</text>
</comment>
<evidence type="ECO:0000313" key="4">
    <source>
        <dbReference type="Proteomes" id="UP000674143"/>
    </source>
</evidence>
<dbReference type="PANTHER" id="PTHR11644">
    <property type="entry name" value="CYTIDINE DEAMINASE"/>
    <property type="match status" value="1"/>
</dbReference>
<dbReference type="Gene3D" id="3.40.140.10">
    <property type="entry name" value="Cytidine Deaminase, domain 2"/>
    <property type="match status" value="1"/>
</dbReference>
<organism evidence="3 4">
    <name type="scientific">Leishmania orientalis</name>
    <dbReference type="NCBI Taxonomy" id="2249476"/>
    <lineage>
        <taxon>Eukaryota</taxon>
        <taxon>Discoba</taxon>
        <taxon>Euglenozoa</taxon>
        <taxon>Kinetoplastea</taxon>
        <taxon>Metakinetoplastina</taxon>
        <taxon>Trypanosomatida</taxon>
        <taxon>Trypanosomatidae</taxon>
        <taxon>Leishmaniinae</taxon>
        <taxon>Leishmania</taxon>
    </lineage>
</organism>
<dbReference type="RefSeq" id="XP_067064164.1">
    <property type="nucleotide sequence ID" value="XM_067208790.1"/>
</dbReference>
<gene>
    <name evidence="3" type="ORF">LSCM4_06880</name>
</gene>
<dbReference type="InterPro" id="IPR002125">
    <property type="entry name" value="CMP_dCMP_dom"/>
</dbReference>
<accession>A0A836KND7</accession>
<evidence type="ECO:0000313" key="3">
    <source>
        <dbReference type="EMBL" id="KAG5481804.1"/>
    </source>
</evidence>
<sequence>MQDEQEARMPVSKWSSPVVLNQLMSLTRLPAEMQRAAAAAVTAHKNSYSPYSKFSVGAALLHDDGSVTTGCNYENCTLQSCCAERCAIVRANVEGHRCANAVAVYGRSYGAEALAHPPPADAFCTPCGLCRQLLVEVADLSQNFEEFMVVLVTFDAKRAKVVRLADLMPAKFGPADIGMDVTKLSCSPSA</sequence>
<reference evidence="4" key="2">
    <citation type="journal article" date="2021" name="Sci. Data">
        <title>Chromosome-scale genome sequencing, assembly and annotation of six genomes from subfamily Leishmaniinae.</title>
        <authorList>
            <person name="Almutairi H."/>
            <person name="Urbaniak M.D."/>
            <person name="Bates M.D."/>
            <person name="Jariyapan N."/>
            <person name="Kwakye-Nuako G."/>
            <person name="Thomaz Soccol V."/>
            <person name="Al-Salem W.S."/>
            <person name="Dillon R.J."/>
            <person name="Bates P.A."/>
            <person name="Gatherer D."/>
        </authorList>
    </citation>
    <scope>NUCLEOTIDE SEQUENCE [LARGE SCALE GENOMIC DNA]</scope>
</reference>
<dbReference type="KEGG" id="loi:92362724"/>